<proteinExistence type="predicted"/>
<accession>A0AAV4TEJ2</accession>
<evidence type="ECO:0000313" key="1">
    <source>
        <dbReference type="EMBL" id="GIY44983.1"/>
    </source>
</evidence>
<keyword evidence="2" id="KW-1185">Reference proteome</keyword>
<dbReference type="AlphaFoldDB" id="A0AAV4TEJ2"/>
<dbReference type="Proteomes" id="UP001054837">
    <property type="component" value="Unassembled WGS sequence"/>
</dbReference>
<organism evidence="1 2">
    <name type="scientific">Caerostris darwini</name>
    <dbReference type="NCBI Taxonomy" id="1538125"/>
    <lineage>
        <taxon>Eukaryota</taxon>
        <taxon>Metazoa</taxon>
        <taxon>Ecdysozoa</taxon>
        <taxon>Arthropoda</taxon>
        <taxon>Chelicerata</taxon>
        <taxon>Arachnida</taxon>
        <taxon>Araneae</taxon>
        <taxon>Araneomorphae</taxon>
        <taxon>Entelegynae</taxon>
        <taxon>Araneoidea</taxon>
        <taxon>Araneidae</taxon>
        <taxon>Caerostris</taxon>
    </lineage>
</organism>
<name>A0AAV4TEJ2_9ARAC</name>
<protein>
    <submittedName>
        <fullName evidence="1">Uncharacterized protein</fullName>
    </submittedName>
</protein>
<comment type="caution">
    <text evidence="1">The sequence shown here is derived from an EMBL/GenBank/DDBJ whole genome shotgun (WGS) entry which is preliminary data.</text>
</comment>
<dbReference type="EMBL" id="BPLQ01009584">
    <property type="protein sequence ID" value="GIY44983.1"/>
    <property type="molecule type" value="Genomic_DNA"/>
</dbReference>
<sequence length="72" mass="8057">MSQWGLAASEFEDGKSIEEAQIGMNRASAKVQLLSLLVCLLVHWANLYCNALRNNEDVTYLVTENDDPRITS</sequence>
<gene>
    <name evidence="1" type="ORF">CDAR_267261</name>
</gene>
<evidence type="ECO:0000313" key="2">
    <source>
        <dbReference type="Proteomes" id="UP001054837"/>
    </source>
</evidence>
<reference evidence="1 2" key="1">
    <citation type="submission" date="2021-06" db="EMBL/GenBank/DDBJ databases">
        <title>Caerostris darwini draft genome.</title>
        <authorList>
            <person name="Kono N."/>
            <person name="Arakawa K."/>
        </authorList>
    </citation>
    <scope>NUCLEOTIDE SEQUENCE [LARGE SCALE GENOMIC DNA]</scope>
</reference>